<dbReference type="CDD" id="cd00093">
    <property type="entry name" value="HTH_XRE"/>
    <property type="match status" value="1"/>
</dbReference>
<dbReference type="AlphaFoldDB" id="A0A941II04"/>
<dbReference type="InterPro" id="IPR027417">
    <property type="entry name" value="P-loop_NTPase"/>
</dbReference>
<reference evidence="1" key="1">
    <citation type="submission" date="2021-04" db="EMBL/GenBank/DDBJ databases">
        <title>Genome based classification of Actinospica acidithermotolerans sp. nov., an actinobacterium isolated from an Indonesian hot spring.</title>
        <authorList>
            <person name="Kusuma A.B."/>
            <person name="Putra K.E."/>
            <person name="Nafisah S."/>
            <person name="Loh J."/>
            <person name="Nouioui I."/>
            <person name="Goodfellow M."/>
        </authorList>
    </citation>
    <scope>NUCLEOTIDE SEQUENCE</scope>
    <source>
        <strain evidence="1">MGRD01-02</strain>
    </source>
</reference>
<proteinExistence type="predicted"/>
<dbReference type="GO" id="GO:0003677">
    <property type="term" value="F:DNA binding"/>
    <property type="evidence" value="ECO:0007669"/>
    <property type="project" value="InterPro"/>
</dbReference>
<dbReference type="RefSeq" id="WP_212518946.1">
    <property type="nucleotide sequence ID" value="NZ_JAGSOH010000042.1"/>
</dbReference>
<evidence type="ECO:0000313" key="1">
    <source>
        <dbReference type="EMBL" id="MBR7827804.1"/>
    </source>
</evidence>
<protein>
    <submittedName>
        <fullName evidence="1">AAA family ATPase</fullName>
    </submittedName>
</protein>
<name>A0A941II04_9ACTN</name>
<accession>A0A941II04</accession>
<dbReference type="InterPro" id="IPR001387">
    <property type="entry name" value="Cro/C1-type_HTH"/>
</dbReference>
<comment type="caution">
    <text evidence="1">The sequence shown here is derived from an EMBL/GenBank/DDBJ whole genome shotgun (WGS) entry which is preliminary data.</text>
</comment>
<dbReference type="SUPFAM" id="SSF52540">
    <property type="entry name" value="P-loop containing nucleoside triphosphate hydrolases"/>
    <property type="match status" value="1"/>
</dbReference>
<dbReference type="Proteomes" id="UP000676325">
    <property type="component" value="Unassembled WGS sequence"/>
</dbReference>
<organism evidence="1 2">
    <name type="scientific">Actinospica acidithermotolerans</name>
    <dbReference type="NCBI Taxonomy" id="2828514"/>
    <lineage>
        <taxon>Bacteria</taxon>
        <taxon>Bacillati</taxon>
        <taxon>Actinomycetota</taxon>
        <taxon>Actinomycetes</taxon>
        <taxon>Catenulisporales</taxon>
        <taxon>Actinospicaceae</taxon>
        <taxon>Actinospica</taxon>
    </lineage>
</organism>
<gene>
    <name evidence="1" type="ORF">KDK95_15905</name>
</gene>
<dbReference type="EMBL" id="JAGSOH010000042">
    <property type="protein sequence ID" value="MBR7827804.1"/>
    <property type="molecule type" value="Genomic_DNA"/>
</dbReference>
<evidence type="ECO:0000313" key="2">
    <source>
        <dbReference type="Proteomes" id="UP000676325"/>
    </source>
</evidence>
<dbReference type="Pfam" id="PF13671">
    <property type="entry name" value="AAA_33"/>
    <property type="match status" value="1"/>
</dbReference>
<dbReference type="InterPro" id="IPR010982">
    <property type="entry name" value="Lambda_DNA-bd_dom_sf"/>
</dbReference>
<dbReference type="SUPFAM" id="SSF47413">
    <property type="entry name" value="lambda repressor-like DNA-binding domains"/>
    <property type="match status" value="1"/>
</dbReference>
<keyword evidence="2" id="KW-1185">Reference proteome</keyword>
<dbReference type="Gene3D" id="3.40.50.300">
    <property type="entry name" value="P-loop containing nucleotide triphosphate hydrolases"/>
    <property type="match status" value="1"/>
</dbReference>
<sequence length="351" mass="39290">MIARQSVDPAWWDHEQVNGVGMRQILADRDIGTVFKFLHNRGWSWAAIAQATDIGEQRIREIANGRRRIENYDVYVRIASGLQIPRDYLGVGLRPLTQPASAAFAPAVVPQTQAAEFTASLRGAFGLAEKPGAEDDAQPESELFESQIMQAWLDRRAVGHRGTNLVLVAGFAGSGKTEFARFLSAITSWALLDKDVLTRPLVESMLTSMGGDPNDRHTELYRTEVRPVEYRCLINATFANIDNGVSTVVTAPFLAEVADIHWLRWLLHRCAESDVHLEVVWVGADTDTMHTYIHRRDAARDSWKLNRWDEYLGSIDLALRPQIPHFYVDNSLNAAVKLADEACAVSERIGR</sequence>